<feature type="signal peptide" evidence="1">
    <location>
        <begin position="1"/>
        <end position="20"/>
    </location>
</feature>
<sequence length="222" mass="24480">MKILLIWVSCLAGLQSAAHAGPWPREEGHTFIAAGGNFLLSDGAELPVHYDPTLYVEYGLRPELTVGLDFYSADKGRIYSAFSFAAIPANSLDADLKSMLSFGIGYRRNADGSEELLTRIGLSLGQSTPNGWLAFDGNITYGAIDQTFRPKADFTWGRSWSDQWTTTLQVQTGQGFSDDHYAKVSPTLIYTINERYRVNLGSVHALTGDRGSALKIETWIQF</sequence>
<name>A0ABS8BSK5_9RHOB</name>
<dbReference type="Proteomes" id="UP001138961">
    <property type="component" value="Unassembled WGS sequence"/>
</dbReference>
<proteinExistence type="predicted"/>
<evidence type="ECO:0000256" key="1">
    <source>
        <dbReference type="SAM" id="SignalP"/>
    </source>
</evidence>
<keyword evidence="3" id="KW-1185">Reference proteome</keyword>
<reference evidence="2" key="1">
    <citation type="submission" date="2021-10" db="EMBL/GenBank/DDBJ databases">
        <title>Loktanella gaetbuli sp. nov., isolated from a tidal flat.</title>
        <authorList>
            <person name="Park S."/>
            <person name="Yoon J.-H."/>
        </authorList>
    </citation>
    <scope>NUCLEOTIDE SEQUENCE</scope>
    <source>
        <strain evidence="2">TSTF-M6</strain>
    </source>
</reference>
<gene>
    <name evidence="2" type="ORF">LGQ03_05720</name>
</gene>
<evidence type="ECO:0000313" key="3">
    <source>
        <dbReference type="Proteomes" id="UP001138961"/>
    </source>
</evidence>
<dbReference type="RefSeq" id="WP_226747620.1">
    <property type="nucleotide sequence ID" value="NZ_JAJATZ010000002.1"/>
</dbReference>
<dbReference type="EMBL" id="JAJATZ010000002">
    <property type="protein sequence ID" value="MCB5198732.1"/>
    <property type="molecule type" value="Genomic_DNA"/>
</dbReference>
<protein>
    <submittedName>
        <fullName evidence="2">Uncharacterized protein</fullName>
    </submittedName>
</protein>
<feature type="chain" id="PRO_5045561074" evidence="1">
    <location>
        <begin position="21"/>
        <end position="222"/>
    </location>
</feature>
<evidence type="ECO:0000313" key="2">
    <source>
        <dbReference type="EMBL" id="MCB5198732.1"/>
    </source>
</evidence>
<accession>A0ABS8BSK5</accession>
<organism evidence="2 3">
    <name type="scientific">Loktanella gaetbuli</name>
    <dbReference type="NCBI Taxonomy" id="2881335"/>
    <lineage>
        <taxon>Bacteria</taxon>
        <taxon>Pseudomonadati</taxon>
        <taxon>Pseudomonadota</taxon>
        <taxon>Alphaproteobacteria</taxon>
        <taxon>Rhodobacterales</taxon>
        <taxon>Roseobacteraceae</taxon>
        <taxon>Loktanella</taxon>
    </lineage>
</organism>
<keyword evidence="1" id="KW-0732">Signal</keyword>
<comment type="caution">
    <text evidence="2">The sequence shown here is derived from an EMBL/GenBank/DDBJ whole genome shotgun (WGS) entry which is preliminary data.</text>
</comment>